<sequence length="250" mass="28955">MNPPPKRLRISSPKPSIKDTIGGESTRIDVSEEDIDPLEYWRTEFYWPKKYFERESHMNPLARKKSSSFRSEQWEAGYTTPTSITPSDQKPREVKSAPYTDPSYTIVLATKGSFMDTSDLDITNTSKNLCRILLETEQTVPKNSLFRDEIFDRVCEKIQDKNKARVIQDIDQLIVPSAENLATYNTTHLNHLIENVNEDWNNAIPFHNPRPQPDYSVEFERSAFTNDQLQKLIPFVGELTNELTSYFIIT</sequence>
<protein>
    <submittedName>
        <fullName evidence="3">6b17ecd2-9bb7-4d93-9ed9-96f8293340b6</fullName>
    </submittedName>
</protein>
<comment type="caution">
    <text evidence="3">The sequence shown here is derived from an EMBL/GenBank/DDBJ whole genome shotgun (WGS) entry which is preliminary data.</text>
</comment>
<dbReference type="PANTHER" id="PTHR42470">
    <property type="entry name" value="VAST DOMAIN-CONTAINING PROTEIN"/>
    <property type="match status" value="1"/>
</dbReference>
<keyword evidence="4" id="KW-1185">Reference proteome</keyword>
<feature type="region of interest" description="Disordered" evidence="1">
    <location>
        <begin position="77"/>
        <end position="98"/>
    </location>
</feature>
<dbReference type="AlphaFoldDB" id="A0A8H2ZRD8"/>
<feature type="compositionally biased region" description="Polar residues" evidence="1">
    <location>
        <begin position="79"/>
        <end position="88"/>
    </location>
</feature>
<gene>
    <name evidence="3" type="ORF">SCLTRI_LOCUS6006</name>
</gene>
<organism evidence="3 4">
    <name type="scientific">Sclerotinia trifoliorum</name>
    <dbReference type="NCBI Taxonomy" id="28548"/>
    <lineage>
        <taxon>Eukaryota</taxon>
        <taxon>Fungi</taxon>
        <taxon>Dikarya</taxon>
        <taxon>Ascomycota</taxon>
        <taxon>Pezizomycotina</taxon>
        <taxon>Leotiomycetes</taxon>
        <taxon>Helotiales</taxon>
        <taxon>Sclerotiniaceae</taxon>
        <taxon>Sclerotinia</taxon>
    </lineage>
</organism>
<evidence type="ECO:0000259" key="2">
    <source>
        <dbReference type="Pfam" id="PF25545"/>
    </source>
</evidence>
<dbReference type="Proteomes" id="UP000624404">
    <property type="component" value="Unassembled WGS sequence"/>
</dbReference>
<evidence type="ECO:0000313" key="4">
    <source>
        <dbReference type="Proteomes" id="UP000624404"/>
    </source>
</evidence>
<feature type="domain" description="DUF7924" evidence="2">
    <location>
        <begin position="151"/>
        <end position="248"/>
    </location>
</feature>
<dbReference type="Pfam" id="PF25545">
    <property type="entry name" value="DUF7924"/>
    <property type="match status" value="1"/>
</dbReference>
<dbReference type="OrthoDB" id="5132737at2759"/>
<name>A0A8H2ZRD8_9HELO</name>
<dbReference type="EMBL" id="CAJHIA010000017">
    <property type="protein sequence ID" value="CAD6445796.1"/>
    <property type="molecule type" value="Genomic_DNA"/>
</dbReference>
<dbReference type="PANTHER" id="PTHR42470:SF2">
    <property type="match status" value="1"/>
</dbReference>
<evidence type="ECO:0000256" key="1">
    <source>
        <dbReference type="SAM" id="MobiDB-lite"/>
    </source>
</evidence>
<dbReference type="InterPro" id="IPR057684">
    <property type="entry name" value="DUF7924"/>
</dbReference>
<proteinExistence type="predicted"/>
<feature type="region of interest" description="Disordered" evidence="1">
    <location>
        <begin position="1"/>
        <end position="28"/>
    </location>
</feature>
<accession>A0A8H2ZRD8</accession>
<reference evidence="3" key="1">
    <citation type="submission" date="2020-10" db="EMBL/GenBank/DDBJ databases">
        <authorList>
            <person name="Kusch S."/>
        </authorList>
    </citation>
    <scope>NUCLEOTIDE SEQUENCE</scope>
    <source>
        <strain evidence="3">SwB9</strain>
    </source>
</reference>
<evidence type="ECO:0000313" key="3">
    <source>
        <dbReference type="EMBL" id="CAD6445796.1"/>
    </source>
</evidence>